<dbReference type="EMBL" id="KN828853">
    <property type="protein sequence ID" value="KIK74444.1"/>
    <property type="molecule type" value="Genomic_DNA"/>
</dbReference>
<dbReference type="OrthoDB" id="2418900at2759"/>
<dbReference type="InParanoid" id="A0A0D0D3G1"/>
<name>A0A0D0D3G1_9AGAM</name>
<dbReference type="HOGENOM" id="CLU_1200173_0_0_1"/>
<dbReference type="STRING" id="930991.A0A0D0D3G1"/>
<dbReference type="Gene3D" id="3.30.360.10">
    <property type="entry name" value="Dihydrodipicolinate Reductase, domain 2"/>
    <property type="match status" value="1"/>
</dbReference>
<sequence>MSHQPVRICSFDRIDVFKYITILAPSHQHISDAKHLFKIRVSPELPPRDAHKKPSPAIFNTALIVEDLEQFTGTGVAAEWYSSPVNFHLGGRLHAEASIPTVSPFFSGTLITLLFPLSTSKLCTTGIVALYAMSYYVGESLVQVQKSVPALGNVHGQHGWVVRGVEVHTRLERVVVVGGPDNLLILTSGTT</sequence>
<protein>
    <submittedName>
        <fullName evidence="1">Uncharacterized protein</fullName>
    </submittedName>
</protein>
<dbReference type="Proteomes" id="UP000054538">
    <property type="component" value="Unassembled WGS sequence"/>
</dbReference>
<accession>A0A0D0D3G1</accession>
<evidence type="ECO:0000313" key="1">
    <source>
        <dbReference type="EMBL" id="KIK74444.1"/>
    </source>
</evidence>
<gene>
    <name evidence="1" type="ORF">PAXRUDRAFT_19861</name>
</gene>
<reference evidence="2" key="2">
    <citation type="submission" date="2015-01" db="EMBL/GenBank/DDBJ databases">
        <title>Evolutionary Origins and Diversification of the Mycorrhizal Mutualists.</title>
        <authorList>
            <consortium name="DOE Joint Genome Institute"/>
            <consortium name="Mycorrhizal Genomics Consortium"/>
            <person name="Kohler A."/>
            <person name="Kuo A."/>
            <person name="Nagy L.G."/>
            <person name="Floudas D."/>
            <person name="Copeland A."/>
            <person name="Barry K.W."/>
            <person name="Cichocki N."/>
            <person name="Veneault-Fourrey C."/>
            <person name="LaButti K."/>
            <person name="Lindquist E.A."/>
            <person name="Lipzen A."/>
            <person name="Lundell T."/>
            <person name="Morin E."/>
            <person name="Murat C."/>
            <person name="Riley R."/>
            <person name="Ohm R."/>
            <person name="Sun H."/>
            <person name="Tunlid A."/>
            <person name="Henrissat B."/>
            <person name="Grigoriev I.V."/>
            <person name="Hibbett D.S."/>
            <person name="Martin F."/>
        </authorList>
    </citation>
    <scope>NUCLEOTIDE SEQUENCE [LARGE SCALE GENOMIC DNA]</scope>
    <source>
        <strain evidence="2">Ve08.2h10</strain>
    </source>
</reference>
<organism evidence="1 2">
    <name type="scientific">Paxillus rubicundulus Ve08.2h10</name>
    <dbReference type="NCBI Taxonomy" id="930991"/>
    <lineage>
        <taxon>Eukaryota</taxon>
        <taxon>Fungi</taxon>
        <taxon>Dikarya</taxon>
        <taxon>Basidiomycota</taxon>
        <taxon>Agaricomycotina</taxon>
        <taxon>Agaricomycetes</taxon>
        <taxon>Agaricomycetidae</taxon>
        <taxon>Boletales</taxon>
        <taxon>Paxilineae</taxon>
        <taxon>Paxillaceae</taxon>
        <taxon>Paxillus</taxon>
    </lineage>
</organism>
<proteinExistence type="predicted"/>
<dbReference type="AlphaFoldDB" id="A0A0D0D3G1"/>
<reference evidence="1 2" key="1">
    <citation type="submission" date="2014-04" db="EMBL/GenBank/DDBJ databases">
        <authorList>
            <consortium name="DOE Joint Genome Institute"/>
            <person name="Kuo A."/>
            <person name="Kohler A."/>
            <person name="Jargeat P."/>
            <person name="Nagy L.G."/>
            <person name="Floudas D."/>
            <person name="Copeland A."/>
            <person name="Barry K.W."/>
            <person name="Cichocki N."/>
            <person name="Veneault-Fourrey C."/>
            <person name="LaButti K."/>
            <person name="Lindquist E.A."/>
            <person name="Lipzen A."/>
            <person name="Lundell T."/>
            <person name="Morin E."/>
            <person name="Murat C."/>
            <person name="Sun H."/>
            <person name="Tunlid A."/>
            <person name="Henrissat B."/>
            <person name="Grigoriev I.V."/>
            <person name="Hibbett D.S."/>
            <person name="Martin F."/>
            <person name="Nordberg H.P."/>
            <person name="Cantor M.N."/>
            <person name="Hua S.X."/>
        </authorList>
    </citation>
    <scope>NUCLEOTIDE SEQUENCE [LARGE SCALE GENOMIC DNA]</scope>
    <source>
        <strain evidence="1 2">Ve08.2h10</strain>
    </source>
</reference>
<keyword evidence="2" id="KW-1185">Reference proteome</keyword>
<evidence type="ECO:0000313" key="2">
    <source>
        <dbReference type="Proteomes" id="UP000054538"/>
    </source>
</evidence>